<name>A0ABR3JH55_9AGAR</name>
<dbReference type="EMBL" id="JASNQZ010000007">
    <property type="protein sequence ID" value="KAL0954683.1"/>
    <property type="molecule type" value="Genomic_DNA"/>
</dbReference>
<gene>
    <name evidence="3" type="ORF">HGRIS_003632</name>
</gene>
<evidence type="ECO:0000313" key="4">
    <source>
        <dbReference type="Proteomes" id="UP001556367"/>
    </source>
</evidence>
<organism evidence="3 4">
    <name type="scientific">Hohenbuehelia grisea</name>
    <dbReference type="NCBI Taxonomy" id="104357"/>
    <lineage>
        <taxon>Eukaryota</taxon>
        <taxon>Fungi</taxon>
        <taxon>Dikarya</taxon>
        <taxon>Basidiomycota</taxon>
        <taxon>Agaricomycotina</taxon>
        <taxon>Agaricomycetes</taxon>
        <taxon>Agaricomycetidae</taxon>
        <taxon>Agaricales</taxon>
        <taxon>Pleurotineae</taxon>
        <taxon>Pleurotaceae</taxon>
        <taxon>Hohenbuehelia</taxon>
    </lineage>
</organism>
<evidence type="ECO:0000256" key="1">
    <source>
        <dbReference type="SAM" id="MobiDB-lite"/>
    </source>
</evidence>
<feature type="transmembrane region" description="Helical" evidence="2">
    <location>
        <begin position="28"/>
        <end position="51"/>
    </location>
</feature>
<dbReference type="Proteomes" id="UP001556367">
    <property type="component" value="Unassembled WGS sequence"/>
</dbReference>
<keyword evidence="4" id="KW-1185">Reference proteome</keyword>
<proteinExistence type="predicted"/>
<keyword evidence="2" id="KW-1133">Transmembrane helix</keyword>
<sequence length="411" mass="43780">MPAVLSKPSILALSEASATVAESGAHHIEVVIVVVVIAGFTIVFLACRAIIAYQARGNDGTETSEVLAIQDVEKATDAEKHLDIRPFVFVPADMVDSPQPTAPSDTSSEAGSVPLITAFLSPMQFDDDDDEVEEESVQTLATIDTMDETVPERSTFAEKAVKVCEATEEAMVTECSAVVEEWPTKDDSVTVVNPPSAIEPCDNPASIAASHTFSEAASVPLITAFLSPIQLEEESDYPLPSGSLSTPSTPNFLNFWMQPDSAFFSAGAATDRAVTIDAKVYILGETVPKRRTFAEKELKICEVTNEADEATVEACSVVVEEWPVDDEPELGATPPRVIEPSTPIESVPTVIAIPTAKKSSTPFARKPLGTLKPNLPSFRASLSKISKVTTTSKTPTTNVSTSTKVGTLHVL</sequence>
<feature type="region of interest" description="Disordered" evidence="1">
    <location>
        <begin position="392"/>
        <end position="411"/>
    </location>
</feature>
<keyword evidence="2" id="KW-0472">Membrane</keyword>
<evidence type="ECO:0000313" key="3">
    <source>
        <dbReference type="EMBL" id="KAL0954683.1"/>
    </source>
</evidence>
<accession>A0ABR3JH55</accession>
<feature type="compositionally biased region" description="Low complexity" evidence="1">
    <location>
        <begin position="392"/>
        <end position="405"/>
    </location>
</feature>
<protein>
    <submittedName>
        <fullName evidence="3">Uncharacterized protein</fullName>
    </submittedName>
</protein>
<keyword evidence="2" id="KW-0812">Transmembrane</keyword>
<reference evidence="4" key="1">
    <citation type="submission" date="2024-06" db="EMBL/GenBank/DDBJ databases">
        <title>Multi-omics analyses provide insights into the biosynthesis of the anticancer antibiotic pleurotin in Hohenbuehelia grisea.</title>
        <authorList>
            <person name="Weaver J.A."/>
            <person name="Alberti F."/>
        </authorList>
    </citation>
    <scope>NUCLEOTIDE SEQUENCE [LARGE SCALE GENOMIC DNA]</scope>
    <source>
        <strain evidence="4">T-177</strain>
    </source>
</reference>
<comment type="caution">
    <text evidence="3">The sequence shown here is derived from an EMBL/GenBank/DDBJ whole genome shotgun (WGS) entry which is preliminary data.</text>
</comment>
<evidence type="ECO:0000256" key="2">
    <source>
        <dbReference type="SAM" id="Phobius"/>
    </source>
</evidence>